<name>A0AA39WCN2_9PEZI</name>
<dbReference type="InterPro" id="IPR053161">
    <property type="entry name" value="Ulvan_degrading_GH"/>
</dbReference>
<accession>A0AA39WCN2</accession>
<dbReference type="Pfam" id="PF17132">
    <property type="entry name" value="Glyco_hydro_106"/>
    <property type="match status" value="1"/>
</dbReference>
<organism evidence="1 2">
    <name type="scientific">Immersiella caudata</name>
    <dbReference type="NCBI Taxonomy" id="314043"/>
    <lineage>
        <taxon>Eukaryota</taxon>
        <taxon>Fungi</taxon>
        <taxon>Dikarya</taxon>
        <taxon>Ascomycota</taxon>
        <taxon>Pezizomycotina</taxon>
        <taxon>Sordariomycetes</taxon>
        <taxon>Sordariomycetidae</taxon>
        <taxon>Sordariales</taxon>
        <taxon>Lasiosphaeriaceae</taxon>
        <taxon>Immersiella</taxon>
    </lineage>
</organism>
<dbReference type="InterPro" id="IPR008979">
    <property type="entry name" value="Galactose-bd-like_sf"/>
</dbReference>
<dbReference type="Proteomes" id="UP001175000">
    <property type="component" value="Unassembled WGS sequence"/>
</dbReference>
<proteinExistence type="predicted"/>
<reference evidence="1" key="1">
    <citation type="submission" date="2023-06" db="EMBL/GenBank/DDBJ databases">
        <title>Genome-scale phylogeny and comparative genomics of the fungal order Sordariales.</title>
        <authorList>
            <consortium name="Lawrence Berkeley National Laboratory"/>
            <person name="Hensen N."/>
            <person name="Bonometti L."/>
            <person name="Westerberg I."/>
            <person name="Brannstrom I.O."/>
            <person name="Guillou S."/>
            <person name="Cros-Aarteil S."/>
            <person name="Calhoun S."/>
            <person name="Haridas S."/>
            <person name="Kuo A."/>
            <person name="Mondo S."/>
            <person name="Pangilinan J."/>
            <person name="Riley R."/>
            <person name="Labutti K."/>
            <person name="Andreopoulos B."/>
            <person name="Lipzen A."/>
            <person name="Chen C."/>
            <person name="Yanf M."/>
            <person name="Daum C."/>
            <person name="Ng V."/>
            <person name="Clum A."/>
            <person name="Steindorff A."/>
            <person name="Ohm R."/>
            <person name="Martin F."/>
            <person name="Silar P."/>
            <person name="Natvig D."/>
            <person name="Lalanne C."/>
            <person name="Gautier V."/>
            <person name="Ament-Velasquez S.L."/>
            <person name="Kruys A."/>
            <person name="Hutchinson M.I."/>
            <person name="Powell A.J."/>
            <person name="Barry K."/>
            <person name="Miller A.N."/>
            <person name="Grigoriev I.V."/>
            <person name="Debuchy R."/>
            <person name="Gladieux P."/>
            <person name="Thoren M.H."/>
            <person name="Johannesson H."/>
        </authorList>
    </citation>
    <scope>NUCLEOTIDE SEQUENCE</scope>
    <source>
        <strain evidence="1">CBS 606.72</strain>
    </source>
</reference>
<dbReference type="PANTHER" id="PTHR36848:SF2">
    <property type="entry name" value="SECRETED PROTEIN"/>
    <property type="match status" value="1"/>
</dbReference>
<comment type="caution">
    <text evidence="1">The sequence shown here is derived from an EMBL/GenBank/DDBJ whole genome shotgun (WGS) entry which is preliminary data.</text>
</comment>
<dbReference type="AlphaFoldDB" id="A0AA39WCN2"/>
<evidence type="ECO:0000313" key="1">
    <source>
        <dbReference type="EMBL" id="KAK0613195.1"/>
    </source>
</evidence>
<evidence type="ECO:0000313" key="2">
    <source>
        <dbReference type="Proteomes" id="UP001175000"/>
    </source>
</evidence>
<protein>
    <submittedName>
        <fullName evidence="1">Uncharacterized protein</fullName>
    </submittedName>
</protein>
<dbReference type="SUPFAM" id="SSF49785">
    <property type="entry name" value="Galactose-binding domain-like"/>
    <property type="match status" value="1"/>
</dbReference>
<feature type="non-terminal residue" evidence="1">
    <location>
        <position position="1"/>
    </location>
</feature>
<dbReference type="EMBL" id="JAULSU010000006">
    <property type="protein sequence ID" value="KAK0613195.1"/>
    <property type="molecule type" value="Genomic_DNA"/>
</dbReference>
<keyword evidence="2" id="KW-1185">Reference proteome</keyword>
<dbReference type="Gene3D" id="2.60.120.260">
    <property type="entry name" value="Galactose-binding domain-like"/>
    <property type="match status" value="1"/>
</dbReference>
<sequence>FTLPPPTSRPTFRYWFPDASVLPSSITSDIASLASVSAGGFQFLGFYNQGFPPVSTDWSKYGFGTPAFKELLRVALKAADEFGLRVDIPLGPNTAAGVPSMPGTEGLSRELVMGETVLNVNGGEEVRNLRVPQPRGTFNKGYLGGWVHEPEDWGEGELVRVVAGKVRGRSKRGGQEYVRLEEGSLVDLGGSVTEGSVVRWRPEGGGEWVVFGLWERFQNVRSCVSSARVEAGYWVGNGSWLVDHFSEAGARKMTMFWQNQLLDDEEVDGLLKKVGRYTWEDSMEMMAPLWWTKGFVEKFKEKRGYDPGKYLPVFFQAKNLWNSYGEPYDTSYTVDGQTTDGGKYAEDYRLTLTEGYNDYLRYHEEWAKKRGMSHSSQPAYNMPLDMSSAISILGAPELESLGFGESIENYRQFTGAAHLSGRNIISTEIGAQRGGAYNQPIPGLLTLLKDSFAAGVNNLVIHGMAYGGPYPGTTWPGYTPFQYEFCEMWGPRQPSWRHINDTLLFASRVSEVLRTGVPKVDLAFLAWKHPWTARAVFSGGDLNAQGYTYEYLGLDNIVAPGLVVDGVLALDGPAYKALVIYGQTRITPSASAALLSFAEAGLPIFVVGSIPNITIGSVGHDVVSKNMARLVSGAFDTVRVVSPNRFNAQLLIDAEILPRLFAESIEGAANASQLYTVWRSEKQEHGERHLVYLLNRGASSTFSVFFSVGAEMAPYQLDPWTGEQSPVPRYLRTFDGVSVTLKLAKGQATIIGFKQRTDDAPSVSVISLSSNFGRVFYDSTGNLVAYAHDTLEGVALLSNNAEFIAPEISGTLPAPVILGPWQLSVESWSAPTTLTTASVAANRTVITVSTPLTTLVPWTKINSLQRVSGIGTYRTTFTLASRSEGLELGYTIHLTGQVHNTVRVWINGHLVPAVDPAAPDEGRDISSFVKIGGDNQVVIEVTSTLFNAVKARMNDVRSISKGIHVPRYYSQVDWADFGLVGEVVVKSWRKVKL</sequence>
<gene>
    <name evidence="1" type="ORF">B0T14DRAFT_410679</name>
</gene>
<feature type="non-terminal residue" evidence="1">
    <location>
        <position position="993"/>
    </location>
</feature>
<dbReference type="PANTHER" id="PTHR36848">
    <property type="entry name" value="DNA-BINDING PROTEIN (PUTATIVE SECRETED PROTEIN)-RELATED"/>
    <property type="match status" value="1"/>
</dbReference>